<comment type="caution">
    <text evidence="2">The sequence shown here is derived from an EMBL/GenBank/DDBJ whole genome shotgun (WGS) entry which is preliminary data.</text>
</comment>
<protein>
    <submittedName>
        <fullName evidence="2">Uncharacterized protein</fullName>
    </submittedName>
</protein>
<dbReference type="Proteomes" id="UP000654918">
    <property type="component" value="Unassembled WGS sequence"/>
</dbReference>
<dbReference type="AlphaFoldDB" id="A0A8H6KNM6"/>
<keyword evidence="3" id="KW-1185">Reference proteome</keyword>
<evidence type="ECO:0000313" key="3">
    <source>
        <dbReference type="Proteomes" id="UP000654918"/>
    </source>
</evidence>
<sequence length="188" mass="19702">MLLTEGKSKAGEGHQSGDGGIDDAPPHCFVIRGRTLFSIFCRARTSGGGGEGWNHTAHRHCDGGPLDRGYAAVVPASLSLCDVVQRRPVRSPTRSHKGSQEIGANVRLMSPALSESGPLAGAPMTAGPGRSLSANVSAFSGIYTRAGRPDRALLAGITTQGWSRFLGTCREQRGTKQRSLAVFAIHPG</sequence>
<organism evidence="2 3">
    <name type="scientific">Colletotrichum plurivorum</name>
    <dbReference type="NCBI Taxonomy" id="2175906"/>
    <lineage>
        <taxon>Eukaryota</taxon>
        <taxon>Fungi</taxon>
        <taxon>Dikarya</taxon>
        <taxon>Ascomycota</taxon>
        <taxon>Pezizomycotina</taxon>
        <taxon>Sordariomycetes</taxon>
        <taxon>Hypocreomycetidae</taxon>
        <taxon>Glomerellales</taxon>
        <taxon>Glomerellaceae</taxon>
        <taxon>Colletotrichum</taxon>
        <taxon>Colletotrichum orchidearum species complex</taxon>
    </lineage>
</organism>
<proteinExistence type="predicted"/>
<evidence type="ECO:0000313" key="2">
    <source>
        <dbReference type="EMBL" id="KAF6834056.1"/>
    </source>
</evidence>
<feature type="compositionally biased region" description="Basic and acidic residues" evidence="1">
    <location>
        <begin position="1"/>
        <end position="12"/>
    </location>
</feature>
<evidence type="ECO:0000256" key="1">
    <source>
        <dbReference type="SAM" id="MobiDB-lite"/>
    </source>
</evidence>
<name>A0A8H6KNM6_9PEZI</name>
<feature type="region of interest" description="Disordered" evidence="1">
    <location>
        <begin position="1"/>
        <end position="24"/>
    </location>
</feature>
<accession>A0A8H6KNM6</accession>
<gene>
    <name evidence="2" type="ORF">CPLU01_05189</name>
</gene>
<dbReference type="EMBL" id="WIGO01000052">
    <property type="protein sequence ID" value="KAF6834056.1"/>
    <property type="molecule type" value="Genomic_DNA"/>
</dbReference>
<reference evidence="2" key="1">
    <citation type="journal article" date="2020" name="Phytopathology">
        <title>Genome Sequence Resources of Colletotrichum truncatum, C. plurivorum, C. musicola, and C. sojae: Four Species Pathogenic to Soybean (Glycine max).</title>
        <authorList>
            <person name="Rogerio F."/>
            <person name="Boufleur T.R."/>
            <person name="Ciampi-Guillardi M."/>
            <person name="Sukno S.A."/>
            <person name="Thon M.R."/>
            <person name="Massola Junior N.S."/>
            <person name="Baroncelli R."/>
        </authorList>
    </citation>
    <scope>NUCLEOTIDE SEQUENCE</scope>
    <source>
        <strain evidence="2">LFN00145</strain>
    </source>
</reference>